<accession>G5H9S3</accession>
<name>G5H9S3_9BACT</name>
<feature type="signal peptide" evidence="1">
    <location>
        <begin position="1"/>
        <end position="23"/>
    </location>
</feature>
<dbReference type="STRING" id="742725.HMPREF9450_01388"/>
<evidence type="ECO:0000313" key="2">
    <source>
        <dbReference type="EMBL" id="EHB91339.1"/>
    </source>
</evidence>
<comment type="caution">
    <text evidence="2">The sequence shown here is derived from an EMBL/GenBank/DDBJ whole genome shotgun (WGS) entry which is preliminary data.</text>
</comment>
<keyword evidence="3" id="KW-1185">Reference proteome</keyword>
<dbReference type="SUPFAM" id="SSF63825">
    <property type="entry name" value="YWTD domain"/>
    <property type="match status" value="1"/>
</dbReference>
<organism evidence="2 3">
    <name type="scientific">Alistipes indistinctus YIT 12060</name>
    <dbReference type="NCBI Taxonomy" id="742725"/>
    <lineage>
        <taxon>Bacteria</taxon>
        <taxon>Pseudomonadati</taxon>
        <taxon>Bacteroidota</taxon>
        <taxon>Bacteroidia</taxon>
        <taxon>Bacteroidales</taxon>
        <taxon>Rikenellaceae</taxon>
        <taxon>Alistipes</taxon>
    </lineage>
</organism>
<proteinExistence type="predicted"/>
<keyword evidence="1" id="KW-0732">Signal</keyword>
<feature type="chain" id="PRO_5003478006" evidence="1">
    <location>
        <begin position="24"/>
        <end position="410"/>
    </location>
</feature>
<reference evidence="2 3" key="1">
    <citation type="submission" date="2011-08" db="EMBL/GenBank/DDBJ databases">
        <title>The Genome Sequence of Alistipes indistinctus YIT 12060.</title>
        <authorList>
            <consortium name="The Broad Institute Genome Sequencing Platform"/>
            <person name="Earl A."/>
            <person name="Ward D."/>
            <person name="Feldgarden M."/>
            <person name="Gevers D."/>
            <person name="Morotomi M."/>
            <person name="Young S.K."/>
            <person name="Zeng Q."/>
            <person name="Gargeya S."/>
            <person name="Fitzgerald M."/>
            <person name="Haas B."/>
            <person name="Abouelleil A."/>
            <person name="Alvarado L."/>
            <person name="Arachchi H.M."/>
            <person name="Berlin A."/>
            <person name="Brown A."/>
            <person name="Chapman S.B."/>
            <person name="Chen Z."/>
            <person name="Dunbar C."/>
            <person name="Freedman E."/>
            <person name="Gearin G."/>
            <person name="Gellesch M."/>
            <person name="Goldberg J."/>
            <person name="Griggs A."/>
            <person name="Gujja S."/>
            <person name="Heiman D."/>
            <person name="Howarth C."/>
            <person name="Larson L."/>
            <person name="Lui A."/>
            <person name="MacDonald P.J.P."/>
            <person name="Montmayeur A."/>
            <person name="Murphy C."/>
            <person name="Neiman D."/>
            <person name="Pearson M."/>
            <person name="Priest M."/>
            <person name="Roberts A."/>
            <person name="Saif S."/>
            <person name="Shea T."/>
            <person name="Shenoy N."/>
            <person name="Sisk P."/>
            <person name="Stolte C."/>
            <person name="Sykes S."/>
            <person name="Wortman J."/>
            <person name="Nusbaum C."/>
            <person name="Birren B."/>
        </authorList>
    </citation>
    <scope>NUCLEOTIDE SEQUENCE [LARGE SCALE GENOMIC DNA]</scope>
    <source>
        <strain evidence="2 3">YIT 12060</strain>
    </source>
</reference>
<dbReference type="HOGENOM" id="CLU_699487_0_0_10"/>
<dbReference type="AlphaFoldDB" id="G5H9S3"/>
<dbReference type="OrthoDB" id="624688at2"/>
<sequence>MRISRLFPLLSAMLLLTAPASKAGKTAQTGRSALACPTCCKTCCTPELSKLPREVFSGVRGPFHVQGITVDLKNGYMYFSFTTELLKTDLQGKLIGSVKGMTGHLGCLTVNPEDGRVYGSLEYKNDEIGRGILRQLNKEGNGENPSDAFYVAIFDVDKITRPDMDAETDGVMTAVYLKEVVDDYYGTAVNGGREVKHRLGCSGIDGISFGPAFGAPKGSKPYLNVAYGIYGDTTRSDNDYQVILNYDPETWKQYEQTLTQQAPHRSGPAAPDHKYFVRTGNTSYGIQNLAYDCASGNWYAAVYRGKKSQYPNYSLFVIDGSKAPRKETLAGFDTPVEGEVLSLVQEGENDPASGIRGWQFEWGTTGLCPIGGGYFYISHQDGGPGGKLQSSTVHLYQWTGDSKEPFRLVE</sequence>
<dbReference type="EMBL" id="ADLD01000013">
    <property type="protein sequence ID" value="EHB91339.1"/>
    <property type="molecule type" value="Genomic_DNA"/>
</dbReference>
<protein>
    <submittedName>
        <fullName evidence="2">Uncharacterized protein</fullName>
    </submittedName>
</protein>
<evidence type="ECO:0000256" key="1">
    <source>
        <dbReference type="SAM" id="SignalP"/>
    </source>
</evidence>
<dbReference type="PATRIC" id="fig|742725.3.peg.1470"/>
<dbReference type="eggNOG" id="ENOG502Z8WZ">
    <property type="taxonomic scope" value="Bacteria"/>
</dbReference>
<evidence type="ECO:0000313" key="3">
    <source>
        <dbReference type="Proteomes" id="UP000006008"/>
    </source>
</evidence>
<dbReference type="Proteomes" id="UP000006008">
    <property type="component" value="Unassembled WGS sequence"/>
</dbReference>
<gene>
    <name evidence="2" type="ORF">HMPREF9450_01388</name>
</gene>